<proteinExistence type="predicted"/>
<reference evidence="2 3" key="1">
    <citation type="submission" date="2019-07" db="EMBL/GenBank/DDBJ databases">
        <title>Annotation for the trematode Paragonimus westermani.</title>
        <authorList>
            <person name="Choi Y.-J."/>
        </authorList>
    </citation>
    <scope>NUCLEOTIDE SEQUENCE [LARGE SCALE GENOMIC DNA]</scope>
    <source>
        <strain evidence="2">180907_Pwestermani</strain>
    </source>
</reference>
<feature type="region of interest" description="Disordered" evidence="1">
    <location>
        <begin position="1"/>
        <end position="40"/>
    </location>
</feature>
<dbReference type="Proteomes" id="UP000699462">
    <property type="component" value="Unassembled WGS sequence"/>
</dbReference>
<feature type="non-terminal residue" evidence="2">
    <location>
        <position position="1"/>
    </location>
</feature>
<sequence length="136" mass="13800">SSSKPGGNHIPSYFPTISSVQSNNDPGFQRSRSEPDADDLNSLCSVGSSLYNPHSNPNLLGANCQASGRVSSRISSSLPDTEVSAAAARCMGMEGVSPSRGAANGEVQNNKGSTYFLPSAPAGPIITLAGGKSSAN</sequence>
<organism evidence="2 3">
    <name type="scientific">Paragonimus westermani</name>
    <dbReference type="NCBI Taxonomy" id="34504"/>
    <lineage>
        <taxon>Eukaryota</taxon>
        <taxon>Metazoa</taxon>
        <taxon>Spiralia</taxon>
        <taxon>Lophotrochozoa</taxon>
        <taxon>Platyhelminthes</taxon>
        <taxon>Trematoda</taxon>
        <taxon>Digenea</taxon>
        <taxon>Plagiorchiida</taxon>
        <taxon>Troglotremata</taxon>
        <taxon>Troglotrematidae</taxon>
        <taxon>Paragonimus</taxon>
    </lineage>
</organism>
<evidence type="ECO:0000313" key="2">
    <source>
        <dbReference type="EMBL" id="KAF8567758.1"/>
    </source>
</evidence>
<evidence type="ECO:0000313" key="3">
    <source>
        <dbReference type="Proteomes" id="UP000699462"/>
    </source>
</evidence>
<accession>A0A8T0DL90</accession>
<gene>
    <name evidence="2" type="ORF">P879_10382</name>
</gene>
<protein>
    <submittedName>
        <fullName evidence="2">Uncharacterized protein</fullName>
    </submittedName>
</protein>
<dbReference type="AlphaFoldDB" id="A0A8T0DL90"/>
<evidence type="ECO:0000256" key="1">
    <source>
        <dbReference type="SAM" id="MobiDB-lite"/>
    </source>
</evidence>
<name>A0A8T0DL90_9TREM</name>
<comment type="caution">
    <text evidence="2">The sequence shown here is derived from an EMBL/GenBank/DDBJ whole genome shotgun (WGS) entry which is preliminary data.</text>
</comment>
<dbReference type="EMBL" id="JTDF01003506">
    <property type="protein sequence ID" value="KAF8567758.1"/>
    <property type="molecule type" value="Genomic_DNA"/>
</dbReference>
<keyword evidence="3" id="KW-1185">Reference proteome</keyword>
<feature type="compositionally biased region" description="Polar residues" evidence="1">
    <location>
        <begin position="15"/>
        <end position="26"/>
    </location>
</feature>